<proteinExistence type="predicted"/>
<dbReference type="Proteomes" id="UP000587880">
    <property type="component" value="Unassembled WGS sequence"/>
</dbReference>
<dbReference type="PANTHER" id="PTHR32071">
    <property type="entry name" value="TRANSCRIPTIONAL REGULATORY PROTEIN"/>
    <property type="match status" value="1"/>
</dbReference>
<dbReference type="PROSITE" id="PS51096">
    <property type="entry name" value="PTS_EIIA_TYPE_4"/>
    <property type="match status" value="1"/>
</dbReference>
<dbReference type="InterPro" id="IPR025943">
    <property type="entry name" value="Sigma_54_int_dom_ATP-bd_2"/>
</dbReference>
<organism evidence="8 9">
    <name type="scientific">Clostridium beijerinckii</name>
    <name type="common">Clostridium MP</name>
    <dbReference type="NCBI Taxonomy" id="1520"/>
    <lineage>
        <taxon>Bacteria</taxon>
        <taxon>Bacillati</taxon>
        <taxon>Bacillota</taxon>
        <taxon>Clostridia</taxon>
        <taxon>Eubacteriales</taxon>
        <taxon>Clostridiaceae</taxon>
        <taxon>Clostridium</taxon>
    </lineage>
</organism>
<dbReference type="InterPro" id="IPR036390">
    <property type="entry name" value="WH_DNA-bd_sf"/>
</dbReference>
<dbReference type="PROSITE" id="PS00676">
    <property type="entry name" value="SIGMA54_INTERACT_2"/>
    <property type="match status" value="1"/>
</dbReference>
<dbReference type="InterPro" id="IPR036634">
    <property type="entry name" value="PRD_sf"/>
</dbReference>
<dbReference type="InterPro" id="IPR003593">
    <property type="entry name" value="AAA+_ATPase"/>
</dbReference>
<dbReference type="Gene3D" id="1.10.8.60">
    <property type="match status" value="1"/>
</dbReference>
<dbReference type="AlphaFoldDB" id="A0A7X9XMK3"/>
<dbReference type="InterPro" id="IPR011608">
    <property type="entry name" value="PRD"/>
</dbReference>
<keyword evidence="2" id="KW-0547">Nucleotide-binding</keyword>
<keyword evidence="3" id="KW-0067">ATP-binding</keyword>
<dbReference type="Gene3D" id="1.10.1790.10">
    <property type="entry name" value="PRD domain"/>
    <property type="match status" value="2"/>
</dbReference>
<name>A0A7X9XMK3_CLOBE</name>
<evidence type="ECO:0000259" key="5">
    <source>
        <dbReference type="PROSITE" id="PS50045"/>
    </source>
</evidence>
<dbReference type="Pfam" id="PF03610">
    <property type="entry name" value="EIIA-man"/>
    <property type="match status" value="1"/>
</dbReference>
<keyword evidence="4" id="KW-0238">DNA-binding</keyword>
<evidence type="ECO:0000313" key="8">
    <source>
        <dbReference type="EMBL" id="NMF03512.1"/>
    </source>
</evidence>
<dbReference type="InterPro" id="IPR004701">
    <property type="entry name" value="PTS_EIIA_man-typ"/>
</dbReference>
<dbReference type="InterPro" id="IPR036388">
    <property type="entry name" value="WH-like_DNA-bd_sf"/>
</dbReference>
<evidence type="ECO:0000256" key="2">
    <source>
        <dbReference type="ARBA" id="ARBA00022741"/>
    </source>
</evidence>
<dbReference type="PROSITE" id="PS50045">
    <property type="entry name" value="SIGMA54_INTERACT_4"/>
    <property type="match status" value="1"/>
</dbReference>
<comment type="caution">
    <text evidence="8">The sequence shown here is derived from an EMBL/GenBank/DDBJ whole genome shotgun (WGS) entry which is preliminary data.</text>
</comment>
<dbReference type="SMART" id="SM00382">
    <property type="entry name" value="AAA"/>
    <property type="match status" value="1"/>
</dbReference>
<dbReference type="Pfam" id="PF00874">
    <property type="entry name" value="PRD"/>
    <property type="match status" value="1"/>
</dbReference>
<protein>
    <submittedName>
        <fullName evidence="8">Sigma 54-interacting transcriptional regulator</fullName>
    </submittedName>
</protein>
<feature type="domain" description="PRD" evidence="7">
    <location>
        <begin position="452"/>
        <end position="561"/>
    </location>
</feature>
<dbReference type="SUPFAM" id="SSF63520">
    <property type="entry name" value="PTS-regulatory domain, PRD"/>
    <property type="match status" value="2"/>
</dbReference>
<dbReference type="GO" id="GO:0016740">
    <property type="term" value="F:transferase activity"/>
    <property type="evidence" value="ECO:0007669"/>
    <property type="project" value="UniProtKB-KW"/>
</dbReference>
<dbReference type="GO" id="GO:0006355">
    <property type="term" value="P:regulation of DNA-templated transcription"/>
    <property type="evidence" value="ECO:0007669"/>
    <property type="project" value="InterPro"/>
</dbReference>
<dbReference type="GO" id="GO:0009401">
    <property type="term" value="P:phosphoenolpyruvate-dependent sugar phosphotransferase system"/>
    <property type="evidence" value="ECO:0007669"/>
    <property type="project" value="InterPro"/>
</dbReference>
<feature type="domain" description="PRD" evidence="7">
    <location>
        <begin position="818"/>
        <end position="924"/>
    </location>
</feature>
<evidence type="ECO:0000256" key="3">
    <source>
        <dbReference type="ARBA" id="ARBA00022840"/>
    </source>
</evidence>
<evidence type="ECO:0000256" key="1">
    <source>
        <dbReference type="ARBA" id="ARBA00022679"/>
    </source>
</evidence>
<dbReference type="Pfam" id="PF25601">
    <property type="entry name" value="AAA_lid_14"/>
    <property type="match status" value="1"/>
</dbReference>
<dbReference type="SUPFAM" id="SSF46785">
    <property type="entry name" value="Winged helix' DNA-binding domain"/>
    <property type="match status" value="1"/>
</dbReference>
<dbReference type="PROSITE" id="PS51372">
    <property type="entry name" value="PRD_2"/>
    <property type="match status" value="2"/>
</dbReference>
<dbReference type="Gene3D" id="1.10.10.10">
    <property type="entry name" value="Winged helix-like DNA-binding domain superfamily/Winged helix DNA-binding domain"/>
    <property type="match status" value="1"/>
</dbReference>
<evidence type="ECO:0000259" key="7">
    <source>
        <dbReference type="PROSITE" id="PS51372"/>
    </source>
</evidence>
<gene>
    <name evidence="8" type="ORF">HF849_01915</name>
</gene>
<evidence type="ECO:0000313" key="9">
    <source>
        <dbReference type="Proteomes" id="UP000587880"/>
    </source>
</evidence>
<dbReference type="Gene3D" id="3.40.50.300">
    <property type="entry name" value="P-loop containing nucleotide triphosphate hydrolases"/>
    <property type="match status" value="1"/>
</dbReference>
<accession>A0A7X9XMK3</accession>
<dbReference type="InterPro" id="IPR002078">
    <property type="entry name" value="Sigma_54_int"/>
</dbReference>
<evidence type="ECO:0000259" key="6">
    <source>
        <dbReference type="PROSITE" id="PS51096"/>
    </source>
</evidence>
<feature type="domain" description="PTS EIIA type-4" evidence="6">
    <location>
        <begin position="562"/>
        <end position="697"/>
    </location>
</feature>
<dbReference type="PANTHER" id="PTHR32071:SF38">
    <property type="entry name" value="PSP OPERON TRANSCRIPTIONAL ACTIVATOR"/>
    <property type="match status" value="1"/>
</dbReference>
<dbReference type="InterPro" id="IPR058031">
    <property type="entry name" value="AAA_lid_NorR"/>
</dbReference>
<sequence length="924" mass="107308">MLLDYIMGYLEEQTFYFGRAGDNSRFTASEIAKKFDVKRNTVSHYLNQMVDEGKIIKINTRPVYFLHYSQFEKCFFGIKGNKYNSIEELFFQKPLDEEKDKFSELIGFKGSLEKALEQIKTSIFYPNNGLPIILSGSTGVGKSLLAKYIYNYSVEKQVISKDSPFIVFNCAQYYNNPELLSANLFGYIKGAFTGAESVKEGMLKEADGGILFLDEVHRLNEEGQEKLFTFMDQGVFRRMGESSGWHKANVRLVFATTESLSENFLRTFLRRIPISVSIPDLDKRGTDEKLQFIYHFLINEAKILNKKISISNRAIDLILNYNFKGNIGELQNTIKYVCAKSYTKKINSEIIQLGVLDFPEELLEDSIKKSDIKIKQSEYILISPDTTIPMILRKDGNWQQLIKNTYIQIMSFFNDIQKKNVSIEYFETNVFQEVYALFDKLIFERKEENKNVMIQYITASIQEIFRYMEINYNIKFNGNSVYAISYFLYIKSEESLEWNEEQRKLRDSLYNYILKNNKLEHEIAIKLIKLIESKMDIKFTIDDKIFLSFYLKSLNIQQSNNGTKTVILAHGYATASSIANVANRMLEMNMFEAFDMPIDIKMDEIAKKLINFIEENDVSKGLVILVDMGSLNDIYESINSYINGPVVIINNVSTQMALFVGEMLKNKIYLEELVENLKEHNETNYKILYPEENKKKVIVTSCFTGMGTALQLQKLLQDSIPEKLKIKVIAHDYERLKAFGMNEALFQLYDVLTIVGTADPEIKHINYISLEDLMSGRGENQLRRILQKIADENDLKTINDNIVHNFTLRRVIDTLTILDTDKLLRNIEECLDNLEITMKKKLNNEKKIALLVHISCLVERLIRHEEIEAYPNLENFIECQKDMIKTIENSFSVIEKIYNVKINLPEIGFIYDILMYQSTENTEF</sequence>
<dbReference type="InterPro" id="IPR027417">
    <property type="entry name" value="P-loop_NTPase"/>
</dbReference>
<keyword evidence="1" id="KW-0808">Transferase</keyword>
<dbReference type="GO" id="GO:0005524">
    <property type="term" value="F:ATP binding"/>
    <property type="evidence" value="ECO:0007669"/>
    <property type="project" value="UniProtKB-KW"/>
</dbReference>
<dbReference type="InterPro" id="IPR036662">
    <property type="entry name" value="PTS_EIIA_man-typ_sf"/>
</dbReference>
<dbReference type="Pfam" id="PF00158">
    <property type="entry name" value="Sigma54_activat"/>
    <property type="match status" value="1"/>
</dbReference>
<dbReference type="CDD" id="cd00009">
    <property type="entry name" value="AAA"/>
    <property type="match status" value="1"/>
</dbReference>
<dbReference type="SUPFAM" id="SSF52540">
    <property type="entry name" value="P-loop containing nucleoside triphosphate hydrolases"/>
    <property type="match status" value="1"/>
</dbReference>
<dbReference type="GO" id="GO:0016020">
    <property type="term" value="C:membrane"/>
    <property type="evidence" value="ECO:0007669"/>
    <property type="project" value="InterPro"/>
</dbReference>
<feature type="domain" description="Sigma-54 factor interaction" evidence="5">
    <location>
        <begin position="105"/>
        <end position="339"/>
    </location>
</feature>
<dbReference type="Gene3D" id="3.40.50.510">
    <property type="entry name" value="Phosphotransferase system, mannose-type IIA component"/>
    <property type="match status" value="1"/>
</dbReference>
<reference evidence="8 9" key="1">
    <citation type="submission" date="2020-04" db="EMBL/GenBank/DDBJ databases">
        <authorList>
            <person name="Hitch T.C.A."/>
            <person name="Wylensek D."/>
            <person name="Clavel T."/>
        </authorList>
    </citation>
    <scope>NUCLEOTIDE SEQUENCE [LARGE SCALE GENOMIC DNA]</scope>
    <source>
        <strain evidence="8 9">WB01_NA02</strain>
    </source>
</reference>
<dbReference type="GO" id="GO:0003677">
    <property type="term" value="F:DNA binding"/>
    <property type="evidence" value="ECO:0007669"/>
    <property type="project" value="UniProtKB-KW"/>
</dbReference>
<dbReference type="SUPFAM" id="SSF53062">
    <property type="entry name" value="PTS system fructose IIA component-like"/>
    <property type="match status" value="1"/>
</dbReference>
<dbReference type="EMBL" id="JABAGD010000002">
    <property type="protein sequence ID" value="NMF03512.1"/>
    <property type="molecule type" value="Genomic_DNA"/>
</dbReference>
<dbReference type="RefSeq" id="WP_168980922.1">
    <property type="nucleotide sequence ID" value="NZ_JABAGD010000002.1"/>
</dbReference>
<evidence type="ECO:0000256" key="4">
    <source>
        <dbReference type="ARBA" id="ARBA00023125"/>
    </source>
</evidence>